<dbReference type="AlphaFoldDB" id="A0A2A7SE61"/>
<evidence type="ECO:0000256" key="5">
    <source>
        <dbReference type="PROSITE-ProRule" id="PRU00335"/>
    </source>
</evidence>
<dbReference type="PROSITE" id="PS01081">
    <property type="entry name" value="HTH_TETR_1"/>
    <property type="match status" value="1"/>
</dbReference>
<dbReference type="PANTHER" id="PTHR47506">
    <property type="entry name" value="TRANSCRIPTIONAL REGULATORY PROTEIN"/>
    <property type="match status" value="1"/>
</dbReference>
<evidence type="ECO:0000259" key="6">
    <source>
        <dbReference type="PROSITE" id="PS50977"/>
    </source>
</evidence>
<dbReference type="SUPFAM" id="SSF46689">
    <property type="entry name" value="Homeodomain-like"/>
    <property type="match status" value="1"/>
</dbReference>
<dbReference type="EMBL" id="PDDY01000001">
    <property type="protein sequence ID" value="PEH41733.1"/>
    <property type="molecule type" value="Genomic_DNA"/>
</dbReference>
<dbReference type="Proteomes" id="UP000220629">
    <property type="component" value="Unassembled WGS sequence"/>
</dbReference>
<evidence type="ECO:0000256" key="2">
    <source>
        <dbReference type="ARBA" id="ARBA00023015"/>
    </source>
</evidence>
<keyword evidence="4" id="KW-0804">Transcription</keyword>
<name>A0A2A7SE61_BURGA</name>
<keyword evidence="1" id="KW-0678">Repressor</keyword>
<sequence length="198" mass="21861">MRYSPEHKQESRNRVLAAAARAIREQGPDNVSVAAVMAEAGLTHGGFYAHFASKGALIVAAIDFMFDETAARLDKRMNGKPPREALLAYIDHYLSATHCAARNTGCPIAALGSDIPRLDDETRAAFARGMERQHQRIAAQFQLLGYEDADSMARSMRSEMFGALLSARLVGGEAREEILETSRRVLLKRFHLETEAVE</sequence>
<keyword evidence="3 5" id="KW-0238">DNA-binding</keyword>
<feature type="domain" description="HTH tetR-type" evidence="6">
    <location>
        <begin position="9"/>
        <end position="69"/>
    </location>
</feature>
<evidence type="ECO:0000313" key="8">
    <source>
        <dbReference type="Proteomes" id="UP000220629"/>
    </source>
</evidence>
<evidence type="ECO:0000256" key="1">
    <source>
        <dbReference type="ARBA" id="ARBA00022491"/>
    </source>
</evidence>
<accession>A0A2A7SE61</accession>
<protein>
    <submittedName>
        <fullName evidence="7">TetR family transcriptional regulator</fullName>
    </submittedName>
</protein>
<dbReference type="RefSeq" id="WP_098151710.1">
    <property type="nucleotide sequence ID" value="NZ_CADEQH010000001.1"/>
</dbReference>
<organism evidence="7 8">
    <name type="scientific">Burkholderia gladioli</name>
    <name type="common">Pseudomonas marginata</name>
    <name type="synonym">Phytomonas marginata</name>
    <dbReference type="NCBI Taxonomy" id="28095"/>
    <lineage>
        <taxon>Bacteria</taxon>
        <taxon>Pseudomonadati</taxon>
        <taxon>Pseudomonadota</taxon>
        <taxon>Betaproteobacteria</taxon>
        <taxon>Burkholderiales</taxon>
        <taxon>Burkholderiaceae</taxon>
        <taxon>Burkholderia</taxon>
    </lineage>
</organism>
<gene>
    <name evidence="7" type="ORF">CRM94_05965</name>
</gene>
<feature type="DNA-binding region" description="H-T-H motif" evidence="5">
    <location>
        <begin position="32"/>
        <end position="51"/>
    </location>
</feature>
<dbReference type="SUPFAM" id="SSF48498">
    <property type="entry name" value="Tetracyclin repressor-like, C-terminal domain"/>
    <property type="match status" value="1"/>
</dbReference>
<reference evidence="8" key="1">
    <citation type="submission" date="2017-09" db="EMBL/GenBank/DDBJ databases">
        <title>FDA dAtabase for Regulatory Grade micrObial Sequences (FDA-ARGOS): Supporting development and validation of Infectious Disease Dx tests.</title>
        <authorList>
            <person name="Minogue T."/>
            <person name="Wolcott M."/>
            <person name="Wasieloski L."/>
            <person name="Aguilar W."/>
            <person name="Moore D."/>
            <person name="Tallon L."/>
            <person name="Sadzewicz L."/>
            <person name="Ott S."/>
            <person name="Zhao X."/>
            <person name="Nagaraj S."/>
            <person name="Vavikolanu K."/>
            <person name="Aluvathingal J."/>
            <person name="Nadendla S."/>
            <person name="Sichtig H."/>
        </authorList>
    </citation>
    <scope>NUCLEOTIDE SEQUENCE [LARGE SCALE GENOMIC DNA]</scope>
    <source>
        <strain evidence="8">FDAARGOS_390</strain>
    </source>
</reference>
<dbReference type="Gene3D" id="1.10.357.10">
    <property type="entry name" value="Tetracycline Repressor, domain 2"/>
    <property type="match status" value="1"/>
</dbReference>
<dbReference type="PRINTS" id="PR00455">
    <property type="entry name" value="HTHTETR"/>
</dbReference>
<dbReference type="GO" id="GO:0003677">
    <property type="term" value="F:DNA binding"/>
    <property type="evidence" value="ECO:0007669"/>
    <property type="project" value="UniProtKB-UniRule"/>
</dbReference>
<dbReference type="InterPro" id="IPR023772">
    <property type="entry name" value="DNA-bd_HTH_TetR-type_CS"/>
</dbReference>
<evidence type="ECO:0000256" key="4">
    <source>
        <dbReference type="ARBA" id="ARBA00023163"/>
    </source>
</evidence>
<dbReference type="Pfam" id="PF00440">
    <property type="entry name" value="TetR_N"/>
    <property type="match status" value="1"/>
</dbReference>
<evidence type="ECO:0000313" key="7">
    <source>
        <dbReference type="EMBL" id="PEH41733.1"/>
    </source>
</evidence>
<dbReference type="Gene3D" id="1.10.10.60">
    <property type="entry name" value="Homeodomain-like"/>
    <property type="match status" value="1"/>
</dbReference>
<dbReference type="InterPro" id="IPR009057">
    <property type="entry name" value="Homeodomain-like_sf"/>
</dbReference>
<dbReference type="PROSITE" id="PS50977">
    <property type="entry name" value="HTH_TETR_2"/>
    <property type="match status" value="1"/>
</dbReference>
<keyword evidence="2" id="KW-0805">Transcription regulation</keyword>
<evidence type="ECO:0000256" key="3">
    <source>
        <dbReference type="ARBA" id="ARBA00023125"/>
    </source>
</evidence>
<dbReference type="PANTHER" id="PTHR47506:SF7">
    <property type="entry name" value="TRANSCRIPTIONAL REGULATORY PROTEIN"/>
    <property type="match status" value="1"/>
</dbReference>
<dbReference type="InterPro" id="IPR001647">
    <property type="entry name" value="HTH_TetR"/>
</dbReference>
<dbReference type="InterPro" id="IPR036271">
    <property type="entry name" value="Tet_transcr_reg_TetR-rel_C_sf"/>
</dbReference>
<comment type="caution">
    <text evidence="7">The sequence shown here is derived from an EMBL/GenBank/DDBJ whole genome shotgun (WGS) entry which is preliminary data.</text>
</comment>
<proteinExistence type="predicted"/>